<gene>
    <name evidence="1" type="ORF">PXEA_LOCUS15096</name>
</gene>
<accession>A0A3S4ZWL3</accession>
<name>A0A3S4ZWL3_9PLAT</name>
<evidence type="ECO:0000313" key="2">
    <source>
        <dbReference type="Proteomes" id="UP000784294"/>
    </source>
</evidence>
<comment type="caution">
    <text evidence="1">The sequence shown here is derived from an EMBL/GenBank/DDBJ whole genome shotgun (WGS) entry which is preliminary data.</text>
</comment>
<dbReference type="EMBL" id="CAAALY010052419">
    <property type="protein sequence ID" value="VEL21656.1"/>
    <property type="molecule type" value="Genomic_DNA"/>
</dbReference>
<sequence length="88" mass="10059">MVRENGLTSATFTDFNSYSDILPEQQIDSFGYPRQHDGWDTRVVFTETEVLDVLWQAMTSSLSTPLTKQMLLNSIMKLSTRFSSVHLP</sequence>
<organism evidence="1 2">
    <name type="scientific">Protopolystoma xenopodis</name>
    <dbReference type="NCBI Taxonomy" id="117903"/>
    <lineage>
        <taxon>Eukaryota</taxon>
        <taxon>Metazoa</taxon>
        <taxon>Spiralia</taxon>
        <taxon>Lophotrochozoa</taxon>
        <taxon>Platyhelminthes</taxon>
        <taxon>Monogenea</taxon>
        <taxon>Polyopisthocotylea</taxon>
        <taxon>Polystomatidea</taxon>
        <taxon>Polystomatidae</taxon>
        <taxon>Protopolystoma</taxon>
    </lineage>
</organism>
<protein>
    <submittedName>
        <fullName evidence="1">Uncharacterized protein</fullName>
    </submittedName>
</protein>
<dbReference type="AlphaFoldDB" id="A0A3S4ZWL3"/>
<keyword evidence="2" id="KW-1185">Reference proteome</keyword>
<dbReference type="Proteomes" id="UP000784294">
    <property type="component" value="Unassembled WGS sequence"/>
</dbReference>
<proteinExistence type="predicted"/>
<reference evidence="1" key="1">
    <citation type="submission" date="2018-11" db="EMBL/GenBank/DDBJ databases">
        <authorList>
            <consortium name="Pathogen Informatics"/>
        </authorList>
    </citation>
    <scope>NUCLEOTIDE SEQUENCE</scope>
</reference>
<evidence type="ECO:0000313" key="1">
    <source>
        <dbReference type="EMBL" id="VEL21656.1"/>
    </source>
</evidence>